<organism evidence="7 8">
    <name type="scientific">Paenibacillus aquistagni</name>
    <dbReference type="NCBI Taxonomy" id="1852522"/>
    <lineage>
        <taxon>Bacteria</taxon>
        <taxon>Bacillati</taxon>
        <taxon>Bacillota</taxon>
        <taxon>Bacilli</taxon>
        <taxon>Bacillales</taxon>
        <taxon>Paenibacillaceae</taxon>
        <taxon>Paenibacillus</taxon>
    </lineage>
</organism>
<dbReference type="Proteomes" id="UP000193834">
    <property type="component" value="Unassembled WGS sequence"/>
</dbReference>
<dbReference type="EC" id="4.4.1.13" evidence="2"/>
<evidence type="ECO:0000256" key="4">
    <source>
        <dbReference type="ARBA" id="ARBA00023239"/>
    </source>
</evidence>
<evidence type="ECO:0000259" key="6">
    <source>
        <dbReference type="Pfam" id="PF00155"/>
    </source>
</evidence>
<dbReference type="PANTHER" id="PTHR43525">
    <property type="entry name" value="PROTEIN MALY"/>
    <property type="match status" value="1"/>
</dbReference>
<gene>
    <name evidence="7" type="ORF">SAMN06295960_2163</name>
</gene>
<comment type="cofactor">
    <cofactor evidence="1">
        <name>pyridoxal 5'-phosphate</name>
        <dbReference type="ChEBI" id="CHEBI:597326"/>
    </cofactor>
</comment>
<dbReference type="SUPFAM" id="SSF53383">
    <property type="entry name" value="PLP-dependent transferases"/>
    <property type="match status" value="1"/>
</dbReference>
<dbReference type="PANTHER" id="PTHR43525:SF1">
    <property type="entry name" value="PROTEIN MALY"/>
    <property type="match status" value="1"/>
</dbReference>
<dbReference type="GO" id="GO:0047804">
    <property type="term" value="F:cysteine-S-conjugate beta-lyase activity"/>
    <property type="evidence" value="ECO:0007669"/>
    <property type="project" value="UniProtKB-EC"/>
</dbReference>
<evidence type="ECO:0000256" key="1">
    <source>
        <dbReference type="ARBA" id="ARBA00001933"/>
    </source>
</evidence>
<evidence type="ECO:0000256" key="2">
    <source>
        <dbReference type="ARBA" id="ARBA00012224"/>
    </source>
</evidence>
<dbReference type="CDD" id="cd00609">
    <property type="entry name" value="AAT_like"/>
    <property type="match status" value="1"/>
</dbReference>
<dbReference type="Pfam" id="PF00155">
    <property type="entry name" value="Aminotran_1_2"/>
    <property type="match status" value="1"/>
</dbReference>
<dbReference type="AlphaFoldDB" id="A0A1X7K982"/>
<dbReference type="GO" id="GO:0030170">
    <property type="term" value="F:pyridoxal phosphate binding"/>
    <property type="evidence" value="ECO:0007669"/>
    <property type="project" value="InterPro"/>
</dbReference>
<feature type="domain" description="Aminotransferase class I/classII large" evidence="6">
    <location>
        <begin position="57"/>
        <end position="381"/>
    </location>
</feature>
<dbReference type="InterPro" id="IPR051798">
    <property type="entry name" value="Class-II_PLP-Dep_Aminotrans"/>
</dbReference>
<evidence type="ECO:0000256" key="3">
    <source>
        <dbReference type="ARBA" id="ARBA00022898"/>
    </source>
</evidence>
<dbReference type="NCBIfam" id="TIGR04350">
    <property type="entry name" value="C_S_lyase_PatB"/>
    <property type="match status" value="1"/>
</dbReference>
<dbReference type="InterPro" id="IPR027619">
    <property type="entry name" value="C-S_lyase_PatB-like"/>
</dbReference>
<evidence type="ECO:0000313" key="8">
    <source>
        <dbReference type="Proteomes" id="UP000193834"/>
    </source>
</evidence>
<keyword evidence="4 7" id="KW-0456">Lyase</keyword>
<dbReference type="STRING" id="1852522.SAMN06295960_2163"/>
<dbReference type="InterPro" id="IPR015424">
    <property type="entry name" value="PyrdxlP-dep_Trfase"/>
</dbReference>
<evidence type="ECO:0000313" key="7">
    <source>
        <dbReference type="EMBL" id="SMG36910.1"/>
    </source>
</evidence>
<dbReference type="RefSeq" id="WP_085494360.1">
    <property type="nucleotide sequence ID" value="NZ_FXAZ01000002.1"/>
</dbReference>
<evidence type="ECO:0000256" key="5">
    <source>
        <dbReference type="ARBA" id="ARBA00037974"/>
    </source>
</evidence>
<accession>A0A1X7K982</accession>
<protein>
    <recommendedName>
        <fullName evidence="2">cysteine-S-conjugate beta-lyase</fullName>
        <ecNumber evidence="2">4.4.1.13</ecNumber>
    </recommendedName>
</protein>
<dbReference type="Gene3D" id="3.90.1150.10">
    <property type="entry name" value="Aspartate Aminotransferase, domain 1"/>
    <property type="match status" value="1"/>
</dbReference>
<dbReference type="InterPro" id="IPR004839">
    <property type="entry name" value="Aminotransferase_I/II_large"/>
</dbReference>
<sequence>MSNLNTQLDRAQLDAEKMHPREPRQQGAIPMWVADMDFPAAEPIRASLLKRMEQPSYGYTGKTARYYDAVTDWMKRRHQWDTKAEWITTTPGVVTAMGFAVRAVISPGEKVVYQPPVYPPFKRMIEQNGGIAVPSPIKLVDGQFQMDFDDLEAQLRDPEVKLFFLCNPHNPVGRVWTREELAKIGELCLKHQVKIFSDDIHHDIVLSGSTYTPIASLSPDISGITITATSPSKTFSIPGFKMGNIFIENKALRQAFRSVVESTGVSDIDIGAIEATIAAYNEGETWFNEVLQYIEANNALVDQFIADKLPQLTTFPLEGTYLKWIDCRALGLNGKELEGFMLEQANIWFSEGYTFGEEGAGFERMNLGTQRSNVEETLARLERALQARG</sequence>
<keyword evidence="8" id="KW-1185">Reference proteome</keyword>
<comment type="similarity">
    <text evidence="5">Belongs to the class-II pyridoxal-phosphate-dependent aminotransferase family. MalY/PatB cystathionine beta-lyase subfamily.</text>
</comment>
<keyword evidence="3" id="KW-0663">Pyridoxal phosphate</keyword>
<dbReference type="EMBL" id="FXAZ01000002">
    <property type="protein sequence ID" value="SMG36910.1"/>
    <property type="molecule type" value="Genomic_DNA"/>
</dbReference>
<proteinExistence type="inferred from homology"/>
<reference evidence="7 8" key="1">
    <citation type="submission" date="2017-04" db="EMBL/GenBank/DDBJ databases">
        <authorList>
            <person name="Afonso C.L."/>
            <person name="Miller P.J."/>
            <person name="Scott M.A."/>
            <person name="Spackman E."/>
            <person name="Goraichik I."/>
            <person name="Dimitrov K.M."/>
            <person name="Suarez D.L."/>
            <person name="Swayne D.E."/>
        </authorList>
    </citation>
    <scope>NUCLEOTIDE SEQUENCE [LARGE SCALE GENOMIC DNA]</scope>
    <source>
        <strain evidence="7 8">11</strain>
    </source>
</reference>
<dbReference type="InterPro" id="IPR015421">
    <property type="entry name" value="PyrdxlP-dep_Trfase_major"/>
</dbReference>
<dbReference type="InterPro" id="IPR015422">
    <property type="entry name" value="PyrdxlP-dep_Trfase_small"/>
</dbReference>
<dbReference type="Gene3D" id="3.40.640.10">
    <property type="entry name" value="Type I PLP-dependent aspartate aminotransferase-like (Major domain)"/>
    <property type="match status" value="1"/>
</dbReference>
<dbReference type="OrthoDB" id="9802872at2"/>
<name>A0A1X7K982_9BACL</name>